<accession>A0A3S5FE28</accession>
<dbReference type="AlphaFoldDB" id="A0A3S5FE28"/>
<dbReference type="PROSITE" id="PS50172">
    <property type="entry name" value="BRCT"/>
    <property type="match status" value="1"/>
</dbReference>
<feature type="domain" description="BRCT" evidence="1">
    <location>
        <begin position="10"/>
        <end position="89"/>
    </location>
</feature>
<dbReference type="EMBL" id="CAAALY010057791">
    <property type="protein sequence ID" value="VEL22674.1"/>
    <property type="molecule type" value="Genomic_DNA"/>
</dbReference>
<dbReference type="GO" id="GO:2000781">
    <property type="term" value="P:positive regulation of double-strand break repair"/>
    <property type="evidence" value="ECO:0007669"/>
    <property type="project" value="InterPro"/>
</dbReference>
<evidence type="ECO:0000259" key="1">
    <source>
        <dbReference type="PROSITE" id="PS50172"/>
    </source>
</evidence>
<protein>
    <recommendedName>
        <fullName evidence="1">BRCT domain-containing protein</fullName>
    </recommendedName>
</protein>
<dbReference type="Pfam" id="PF00533">
    <property type="entry name" value="BRCT"/>
    <property type="match status" value="1"/>
</dbReference>
<dbReference type="FunFam" id="3.40.50.10190:FF:000018">
    <property type="entry name" value="DNA topoisomerase 2-binding protein 1"/>
    <property type="match status" value="1"/>
</dbReference>
<keyword evidence="3" id="KW-1185">Reference proteome</keyword>
<dbReference type="SUPFAM" id="SSF52113">
    <property type="entry name" value="BRCT domain"/>
    <property type="match status" value="1"/>
</dbReference>
<dbReference type="CDD" id="cd17738">
    <property type="entry name" value="BRCT_TopBP1_rpt7"/>
    <property type="match status" value="1"/>
</dbReference>
<dbReference type="InterPro" id="IPR042479">
    <property type="entry name" value="Slf1"/>
</dbReference>
<sequence length="202" mass="22557">TTSWQRVFCFSGLSQEERDHYSGVVVQLGGEVDGQLIISQKATHLIVSAPGRNEKYLTCLASGRWLLHKSYLDACSRESRWLPEHPYEWGGPGTEPLLVQLSPGLSLIGVPGSRPGLRQPAPGRDPTANQLRELARAARYWRQRGGMAFANWHVLLGPGCDRETSFRRIIEAGQGEVKHRTGSLFVTHLKYSINTLIYFGIM</sequence>
<evidence type="ECO:0000313" key="2">
    <source>
        <dbReference type="EMBL" id="VEL22674.1"/>
    </source>
</evidence>
<evidence type="ECO:0000313" key="3">
    <source>
        <dbReference type="Proteomes" id="UP000784294"/>
    </source>
</evidence>
<dbReference type="GO" id="GO:0006974">
    <property type="term" value="P:DNA damage response"/>
    <property type="evidence" value="ECO:0007669"/>
    <property type="project" value="TreeGrafter"/>
</dbReference>
<dbReference type="SMART" id="SM00292">
    <property type="entry name" value="BRCT"/>
    <property type="match status" value="1"/>
</dbReference>
<gene>
    <name evidence="2" type="ORF">PXEA_LOCUS16114</name>
</gene>
<organism evidence="2 3">
    <name type="scientific">Protopolystoma xenopodis</name>
    <dbReference type="NCBI Taxonomy" id="117903"/>
    <lineage>
        <taxon>Eukaryota</taxon>
        <taxon>Metazoa</taxon>
        <taxon>Spiralia</taxon>
        <taxon>Lophotrochozoa</taxon>
        <taxon>Platyhelminthes</taxon>
        <taxon>Monogenea</taxon>
        <taxon>Polyopisthocotylea</taxon>
        <taxon>Polystomatidea</taxon>
        <taxon>Polystomatidae</taxon>
        <taxon>Protopolystoma</taxon>
    </lineage>
</organism>
<reference evidence="2" key="1">
    <citation type="submission" date="2018-11" db="EMBL/GenBank/DDBJ databases">
        <authorList>
            <consortium name="Pathogen Informatics"/>
        </authorList>
    </citation>
    <scope>NUCLEOTIDE SEQUENCE</scope>
</reference>
<comment type="caution">
    <text evidence="2">The sequence shown here is derived from an EMBL/GenBank/DDBJ whole genome shotgun (WGS) entry which is preliminary data.</text>
</comment>
<dbReference type="GO" id="GO:0035861">
    <property type="term" value="C:site of double-strand break"/>
    <property type="evidence" value="ECO:0007669"/>
    <property type="project" value="TreeGrafter"/>
</dbReference>
<dbReference type="InterPro" id="IPR036420">
    <property type="entry name" value="BRCT_dom_sf"/>
</dbReference>
<feature type="non-terminal residue" evidence="2">
    <location>
        <position position="1"/>
    </location>
</feature>
<dbReference type="GO" id="GO:0005634">
    <property type="term" value="C:nucleus"/>
    <property type="evidence" value="ECO:0007669"/>
    <property type="project" value="TreeGrafter"/>
</dbReference>
<dbReference type="OrthoDB" id="251770at2759"/>
<dbReference type="InterPro" id="IPR001357">
    <property type="entry name" value="BRCT_dom"/>
</dbReference>
<dbReference type="GO" id="GO:1990166">
    <property type="term" value="P:protein localization to site of double-strand break"/>
    <property type="evidence" value="ECO:0007669"/>
    <property type="project" value="TreeGrafter"/>
</dbReference>
<dbReference type="PANTHER" id="PTHR46677:SF1">
    <property type="entry name" value="SMC5-SMC6 COMPLEX LOCALIZATION FACTOR PROTEIN 1"/>
    <property type="match status" value="1"/>
</dbReference>
<dbReference type="Gene3D" id="3.40.50.10190">
    <property type="entry name" value="BRCT domain"/>
    <property type="match status" value="1"/>
</dbReference>
<proteinExistence type="predicted"/>
<dbReference type="PANTHER" id="PTHR46677">
    <property type="entry name" value="SMC5-SMC6 COMPLEX LOCALIZATION FACTOR PROTEIN 1"/>
    <property type="match status" value="1"/>
</dbReference>
<name>A0A3S5FE28_9PLAT</name>
<dbReference type="Proteomes" id="UP000784294">
    <property type="component" value="Unassembled WGS sequence"/>
</dbReference>